<dbReference type="EMBL" id="SJPH01000003">
    <property type="protein sequence ID" value="TWT46769.1"/>
    <property type="molecule type" value="Genomic_DNA"/>
</dbReference>
<reference evidence="1 2" key="1">
    <citation type="submission" date="2019-02" db="EMBL/GenBank/DDBJ databases">
        <title>Deep-cultivation of Planctomycetes and their phenomic and genomic characterization uncovers novel biology.</title>
        <authorList>
            <person name="Wiegand S."/>
            <person name="Jogler M."/>
            <person name="Boedeker C."/>
            <person name="Pinto D."/>
            <person name="Vollmers J."/>
            <person name="Rivas-Marin E."/>
            <person name="Kohn T."/>
            <person name="Peeters S.H."/>
            <person name="Heuer A."/>
            <person name="Rast P."/>
            <person name="Oberbeckmann S."/>
            <person name="Bunk B."/>
            <person name="Jeske O."/>
            <person name="Meyerdierks A."/>
            <person name="Storesund J.E."/>
            <person name="Kallscheuer N."/>
            <person name="Luecker S."/>
            <person name="Lage O.M."/>
            <person name="Pohl T."/>
            <person name="Merkel B.J."/>
            <person name="Hornburger P."/>
            <person name="Mueller R.-W."/>
            <person name="Bruemmer F."/>
            <person name="Labrenz M."/>
            <person name="Spormann A.M."/>
            <person name="Op Den Camp H."/>
            <person name="Overmann J."/>
            <person name="Amann R."/>
            <person name="Jetten M.S.M."/>
            <person name="Mascher T."/>
            <person name="Medema M.H."/>
            <person name="Devos D.P."/>
            <person name="Kaster A.-K."/>
            <person name="Ovreas L."/>
            <person name="Rohde M."/>
            <person name="Galperin M.Y."/>
            <person name="Jogler C."/>
        </authorList>
    </citation>
    <scope>NUCLEOTIDE SEQUENCE [LARGE SCALE GENOMIC DNA]</scope>
    <source>
        <strain evidence="1 2">Pla111</strain>
    </source>
</reference>
<keyword evidence="2" id="KW-1185">Reference proteome</keyword>
<protein>
    <submittedName>
        <fullName evidence="1">Uncharacterized protein</fullName>
    </submittedName>
</protein>
<organism evidence="1 2">
    <name type="scientific">Botrimarina hoheduenensis</name>
    <dbReference type="NCBI Taxonomy" id="2528000"/>
    <lineage>
        <taxon>Bacteria</taxon>
        <taxon>Pseudomonadati</taxon>
        <taxon>Planctomycetota</taxon>
        <taxon>Planctomycetia</taxon>
        <taxon>Pirellulales</taxon>
        <taxon>Lacipirellulaceae</taxon>
        <taxon>Botrimarina</taxon>
    </lineage>
</organism>
<dbReference type="AlphaFoldDB" id="A0A5C5W9Q8"/>
<name>A0A5C5W9Q8_9BACT</name>
<evidence type="ECO:0000313" key="2">
    <source>
        <dbReference type="Proteomes" id="UP000318995"/>
    </source>
</evidence>
<accession>A0A5C5W9Q8</accession>
<evidence type="ECO:0000313" key="1">
    <source>
        <dbReference type="EMBL" id="TWT46769.1"/>
    </source>
</evidence>
<gene>
    <name evidence="1" type="ORF">Pla111_18700</name>
</gene>
<dbReference type="Proteomes" id="UP000318995">
    <property type="component" value="Unassembled WGS sequence"/>
</dbReference>
<proteinExistence type="predicted"/>
<comment type="caution">
    <text evidence="1">The sequence shown here is derived from an EMBL/GenBank/DDBJ whole genome shotgun (WGS) entry which is preliminary data.</text>
</comment>
<sequence length="214" mass="22374">MNGPMDPIRPDGTCTAIFTSPRLFGLGVLLVIGMAGGMAGCAEGPVKADPAVAEQLRALLQLSEEPVGAQTPLDWRESLGELDPAVEKDAPILLMGRVGGMPNPWPETETDFPWRRGTATFFLVDPATADEFAEHAGEDGAAHAADCPFCAREAASKANAVAAVTFLGTDGKAAGIDARELFGLSEGDTVVVRGKAKLLGDELLVVEADGLFRR</sequence>